<dbReference type="EMBL" id="KE265214">
    <property type="protein sequence ID" value="EPQ20574.1"/>
    <property type="molecule type" value="Genomic_DNA"/>
</dbReference>
<comment type="similarity">
    <text evidence="1 4">Belongs to the sulfotransferase 1 family.</text>
</comment>
<evidence type="ECO:0000259" key="5">
    <source>
        <dbReference type="Pfam" id="PF00685"/>
    </source>
</evidence>
<dbReference type="SUPFAM" id="SSF52540">
    <property type="entry name" value="P-loop containing nucleoside triphosphate hydrolases"/>
    <property type="match status" value="1"/>
</dbReference>
<dbReference type="PANTHER" id="PTHR11783">
    <property type="entry name" value="SULFOTRANSFERASE SULT"/>
    <property type="match status" value="1"/>
</dbReference>
<dbReference type="KEGG" id="myb:102262825"/>
<dbReference type="EC" id="2.8.2.-" evidence="4"/>
<name>S7NS57_MYOBR</name>
<gene>
    <name evidence="6" type="ORF">D623_10000087</name>
</gene>
<dbReference type="Gene3D" id="3.40.50.300">
    <property type="entry name" value="P-loop containing nucleotide triphosphate hydrolases"/>
    <property type="match status" value="1"/>
</dbReference>
<dbReference type="GO" id="GO:0008146">
    <property type="term" value="F:sulfotransferase activity"/>
    <property type="evidence" value="ECO:0007669"/>
    <property type="project" value="InterPro"/>
</dbReference>
<protein>
    <recommendedName>
        <fullName evidence="4">Sulfotransferase</fullName>
        <ecNumber evidence="4">2.8.2.-</ecNumber>
    </recommendedName>
</protein>
<evidence type="ECO:0000313" key="6">
    <source>
        <dbReference type="EMBL" id="EPQ20574.1"/>
    </source>
</evidence>
<organism evidence="6 7">
    <name type="scientific">Myotis brandtii</name>
    <name type="common">Brandt's bat</name>
    <dbReference type="NCBI Taxonomy" id="109478"/>
    <lineage>
        <taxon>Eukaryota</taxon>
        <taxon>Metazoa</taxon>
        <taxon>Chordata</taxon>
        <taxon>Craniata</taxon>
        <taxon>Vertebrata</taxon>
        <taxon>Euteleostomi</taxon>
        <taxon>Mammalia</taxon>
        <taxon>Eutheria</taxon>
        <taxon>Laurasiatheria</taxon>
        <taxon>Chiroptera</taxon>
        <taxon>Yangochiroptera</taxon>
        <taxon>Vespertilionidae</taxon>
        <taxon>Myotis</taxon>
    </lineage>
</organism>
<keyword evidence="7" id="KW-1185">Reference proteome</keyword>
<sequence>MELVQDTSRPPLKYVKGVPLIKYFAEAIGPLQSLQPRPDDLLISTYPKSGTTWVSEILDMIYQDGDLEKCQRASILTRVPFLEFKCPGCPTGVWWGAGGQ</sequence>
<feature type="domain" description="Sulfotransferase" evidence="5">
    <location>
        <begin position="38"/>
        <end position="84"/>
    </location>
</feature>
<evidence type="ECO:0000256" key="3">
    <source>
        <dbReference type="ARBA" id="ARBA00048219"/>
    </source>
</evidence>
<evidence type="ECO:0000313" key="7">
    <source>
        <dbReference type="Proteomes" id="UP000052978"/>
    </source>
</evidence>
<evidence type="ECO:0000256" key="1">
    <source>
        <dbReference type="ARBA" id="ARBA00005771"/>
    </source>
</evidence>
<reference evidence="6 7" key="1">
    <citation type="journal article" date="2013" name="Nat. Commun.">
        <title>Genome analysis reveals insights into physiology and longevity of the Brandt's bat Myotis brandtii.</title>
        <authorList>
            <person name="Seim I."/>
            <person name="Fang X."/>
            <person name="Xiong Z."/>
            <person name="Lobanov A.V."/>
            <person name="Huang Z."/>
            <person name="Ma S."/>
            <person name="Feng Y."/>
            <person name="Turanov A.A."/>
            <person name="Zhu Y."/>
            <person name="Lenz T.L."/>
            <person name="Gerashchenko M.V."/>
            <person name="Fan D."/>
            <person name="Hee Yim S."/>
            <person name="Yao X."/>
            <person name="Jordan D."/>
            <person name="Xiong Y."/>
            <person name="Ma Y."/>
            <person name="Lyapunov A.N."/>
            <person name="Chen G."/>
            <person name="Kulakova O.I."/>
            <person name="Sun Y."/>
            <person name="Lee S.G."/>
            <person name="Bronson R.T."/>
            <person name="Moskalev A.A."/>
            <person name="Sunyaev S.R."/>
            <person name="Zhang G."/>
            <person name="Krogh A."/>
            <person name="Wang J."/>
            <person name="Gladyshev V.N."/>
        </authorList>
    </citation>
    <scope>NUCLEOTIDE SEQUENCE [LARGE SCALE GENOMIC DNA]</scope>
</reference>
<evidence type="ECO:0000256" key="2">
    <source>
        <dbReference type="ARBA" id="ARBA00022679"/>
    </source>
</evidence>
<dbReference type="InterPro" id="IPR000863">
    <property type="entry name" value="Sulfotransferase_dom"/>
</dbReference>
<accession>S7NS57</accession>
<keyword evidence="2 4" id="KW-0808">Transferase</keyword>
<evidence type="ECO:0000256" key="4">
    <source>
        <dbReference type="RuleBase" id="RU361155"/>
    </source>
</evidence>
<dbReference type="Proteomes" id="UP000052978">
    <property type="component" value="Unassembled WGS sequence"/>
</dbReference>
<proteinExistence type="inferred from homology"/>
<dbReference type="Pfam" id="PF00685">
    <property type="entry name" value="Sulfotransfer_1"/>
    <property type="match status" value="1"/>
</dbReference>
<comment type="catalytic activity">
    <reaction evidence="3">
        <text>4-ethylphenol + 3'-phosphoadenylyl sulfate = 4-ethylphenyl sulfate + adenosine 3',5'-bisphosphate + H(+)</text>
        <dbReference type="Rhea" id="RHEA:70607"/>
        <dbReference type="ChEBI" id="CHEBI:15378"/>
        <dbReference type="ChEBI" id="CHEBI:49584"/>
        <dbReference type="ChEBI" id="CHEBI:58339"/>
        <dbReference type="ChEBI" id="CHEBI:58343"/>
        <dbReference type="ChEBI" id="CHEBI:133681"/>
    </reaction>
    <physiologicalReaction direction="left-to-right" evidence="3">
        <dbReference type="Rhea" id="RHEA:70608"/>
    </physiologicalReaction>
</comment>
<dbReference type="InterPro" id="IPR027417">
    <property type="entry name" value="P-loop_NTPase"/>
</dbReference>
<dbReference type="AlphaFoldDB" id="S7NS57"/>
<dbReference type="eggNOG" id="KOG1584">
    <property type="taxonomic scope" value="Eukaryota"/>
</dbReference>